<proteinExistence type="predicted"/>
<organism evidence="2 3">
    <name type="scientific">Enterovibrio coralii</name>
    <dbReference type="NCBI Taxonomy" id="294935"/>
    <lineage>
        <taxon>Bacteria</taxon>
        <taxon>Pseudomonadati</taxon>
        <taxon>Pseudomonadota</taxon>
        <taxon>Gammaproteobacteria</taxon>
        <taxon>Vibrionales</taxon>
        <taxon>Vibrionaceae</taxon>
        <taxon>Enterovibrio</taxon>
    </lineage>
</organism>
<evidence type="ECO:0000313" key="3">
    <source>
        <dbReference type="Proteomes" id="UP000070529"/>
    </source>
</evidence>
<evidence type="ECO:0000313" key="2">
    <source>
        <dbReference type="EMBL" id="KXF80801.1"/>
    </source>
</evidence>
<dbReference type="GO" id="GO:0015074">
    <property type="term" value="P:DNA integration"/>
    <property type="evidence" value="ECO:0007669"/>
    <property type="project" value="InterPro"/>
</dbReference>
<dbReference type="InterPro" id="IPR012337">
    <property type="entry name" value="RNaseH-like_sf"/>
</dbReference>
<dbReference type="AlphaFoldDB" id="A0A135I5T7"/>
<dbReference type="Proteomes" id="UP000070529">
    <property type="component" value="Unassembled WGS sequence"/>
</dbReference>
<dbReference type="Pfam" id="PF13333">
    <property type="entry name" value="rve_2"/>
    <property type="match status" value="1"/>
</dbReference>
<dbReference type="EMBL" id="LNTY01000049">
    <property type="protein sequence ID" value="KXF80801.1"/>
    <property type="molecule type" value="Genomic_DNA"/>
</dbReference>
<comment type="caution">
    <text evidence="2">The sequence shown here is derived from an EMBL/GenBank/DDBJ whole genome shotgun (WGS) entry which is preliminary data.</text>
</comment>
<dbReference type="PANTHER" id="PTHR46889">
    <property type="entry name" value="TRANSPOSASE INSF FOR INSERTION SEQUENCE IS3B-RELATED"/>
    <property type="match status" value="1"/>
</dbReference>
<dbReference type="InterPro" id="IPR050900">
    <property type="entry name" value="Transposase_IS3/IS150/IS904"/>
</dbReference>
<accession>A0A135I5T7</accession>
<dbReference type="SUPFAM" id="SSF53098">
    <property type="entry name" value="Ribonuclease H-like"/>
    <property type="match status" value="1"/>
</dbReference>
<evidence type="ECO:0000259" key="1">
    <source>
        <dbReference type="Pfam" id="PF13333"/>
    </source>
</evidence>
<name>A0A135I5T7_9GAMM</name>
<gene>
    <name evidence="2" type="ORF">ATN88_16110</name>
</gene>
<keyword evidence="3" id="KW-1185">Reference proteome</keyword>
<dbReference type="STRING" id="294935.ATN88_16110"/>
<reference evidence="2 3" key="1">
    <citation type="submission" date="2015-11" db="EMBL/GenBank/DDBJ databases">
        <title>Genomic Taxonomy of the Vibrionaceae.</title>
        <authorList>
            <person name="Gomez-Gil B."/>
            <person name="Enciso-Ibarra J."/>
        </authorList>
    </citation>
    <scope>NUCLEOTIDE SEQUENCE [LARGE SCALE GENOMIC DNA]</scope>
    <source>
        <strain evidence="2 3">CAIM 912</strain>
    </source>
</reference>
<dbReference type="InterPro" id="IPR001584">
    <property type="entry name" value="Integrase_cat-core"/>
</dbReference>
<sequence>MSRRGNCHDNTVAESFFLLLERERIKRKIYSTREEARMDTFEYIEMIYNVKRRHGSNDQISPVEYEKQYEEKLKSV</sequence>
<dbReference type="PANTHER" id="PTHR46889:SF4">
    <property type="entry name" value="TRANSPOSASE INSO FOR INSERTION SEQUENCE ELEMENT IS911B-RELATED"/>
    <property type="match status" value="1"/>
</dbReference>
<protein>
    <submittedName>
        <fullName evidence="2">Transposase</fullName>
    </submittedName>
</protein>
<feature type="domain" description="Integrase catalytic" evidence="1">
    <location>
        <begin position="14"/>
        <end position="68"/>
    </location>
</feature>